<feature type="domain" description="Glycosyl hydrolase family 95 N-terminal" evidence="1">
    <location>
        <begin position="9"/>
        <end position="270"/>
    </location>
</feature>
<keyword evidence="5" id="KW-1185">Reference proteome</keyword>
<dbReference type="InterPro" id="IPR012341">
    <property type="entry name" value="6hp_glycosidase-like_sf"/>
</dbReference>
<evidence type="ECO:0000313" key="4">
    <source>
        <dbReference type="EMBL" id="WDE95293.1"/>
    </source>
</evidence>
<feature type="domain" description="Glycosyl hydrolase family 95 catalytic" evidence="3">
    <location>
        <begin position="288"/>
        <end position="688"/>
    </location>
</feature>
<name>A0ABY7VT35_9BACT</name>
<dbReference type="Pfam" id="PF21307">
    <property type="entry name" value="Glyco_hydro_95_C"/>
    <property type="match status" value="1"/>
</dbReference>
<evidence type="ECO:0000313" key="5">
    <source>
        <dbReference type="Proteomes" id="UP001214250"/>
    </source>
</evidence>
<dbReference type="PANTHER" id="PTHR31084">
    <property type="entry name" value="ALPHA-L-FUCOSIDASE 2"/>
    <property type="match status" value="1"/>
</dbReference>
<reference evidence="4 5" key="1">
    <citation type="submission" date="2023-02" db="EMBL/GenBank/DDBJ databases">
        <title>Genome sequence of Lentisphaera profundi SAORIC-696.</title>
        <authorList>
            <person name="Kim e."/>
            <person name="Cho J.-C."/>
            <person name="Choi A."/>
            <person name="Kang I."/>
        </authorList>
    </citation>
    <scope>NUCLEOTIDE SEQUENCE [LARGE SCALE GENOMIC DNA]</scope>
    <source>
        <strain evidence="4 5">SAORIC-696</strain>
    </source>
</reference>
<proteinExistence type="predicted"/>
<dbReference type="InterPro" id="IPR027414">
    <property type="entry name" value="GH95_N_dom"/>
</dbReference>
<organism evidence="4 5">
    <name type="scientific">Lentisphaera profundi</name>
    <dbReference type="NCBI Taxonomy" id="1658616"/>
    <lineage>
        <taxon>Bacteria</taxon>
        <taxon>Pseudomonadati</taxon>
        <taxon>Lentisphaerota</taxon>
        <taxon>Lentisphaeria</taxon>
        <taxon>Lentisphaerales</taxon>
        <taxon>Lentisphaeraceae</taxon>
        <taxon>Lentisphaera</taxon>
    </lineage>
</organism>
<dbReference type="SUPFAM" id="SSF48208">
    <property type="entry name" value="Six-hairpin glycosidases"/>
    <property type="match status" value="1"/>
</dbReference>
<dbReference type="InterPro" id="IPR054363">
    <property type="entry name" value="GH95_cat"/>
</dbReference>
<dbReference type="PIRSF" id="PIRSF007663">
    <property type="entry name" value="UCP007663"/>
    <property type="match status" value="1"/>
</dbReference>
<dbReference type="Proteomes" id="UP001214250">
    <property type="component" value="Chromosome 1"/>
</dbReference>
<accession>A0ABY7VT35</accession>
<evidence type="ECO:0000259" key="2">
    <source>
        <dbReference type="Pfam" id="PF21307"/>
    </source>
</evidence>
<evidence type="ECO:0000259" key="3">
    <source>
        <dbReference type="Pfam" id="PF22124"/>
    </source>
</evidence>
<protein>
    <submittedName>
        <fullName evidence="4">Glycoside hydrolase family 95 protein</fullName>
    </submittedName>
</protein>
<keyword evidence="4" id="KW-0378">Hydrolase</keyword>
<sequence length="767" mass="86963">MQTQTIFHHQPAGADWNRAFPAGNGSLGAMVFGDIDEERIALNDDTLYNGGTRDRSNPDALANLSKIRQLIFDGKLSEAEALTQEAVTGLPPIMRNYEPLADLLISQKYSKQAYKQVDPDNFDPMDLAYGKIYQAAFSDYRKSLDLEKSIITTEFEIAGIKYKRELISSFPDDLIYLRLSASEKQSINVKLRIERGDASMYSTRHYDKVSSPLENSLFIEGRTGSSEGIDFVAGLRTQVQGGSCKKIGESLIIKDADEVLIAICGHTSVRQNSPMTSLKKSLEKNFDWQEALLRHTEDYQKLYSRVKLEIAHQDNQNLPTDERLRKAQNNSSDVVLDQLYFNFGRYLLISCSRPGSMTANLQGIWNDSFSPSWGSKYTININIQMNYWPAEVCNLSECHEPLFDMLQKLHINGQETAKKMYNCRGFVCHHNTDNTYDTYPTDRNVTASYWPMGGAWLALHLWEHYKFTQDREFLTQFYSIIHDAALFFVDFLCENPKGQLVTSPSVSPENTYLLPNGEYGTICAGPTMDNSIIREIILATQEASEILSKDLNEDYDSILAKLPPLEIGKHGQIMEWSEDWDEIEQGHRHISQLFALHPGNEIDIEKTPEFAQAAKVTLDRRLADGGGHTGWSRAWIINFFARLRNAQKAYENFHALQSHSTLPNLFDDHPPFQIDGNFGGTAAVAEMLLQSHQGRIDLLPCLPKQWATGRVSGLKARGSVQVCIEWQDEKVTSFQLLSDFDQEVIVTFNGQKQTIKLKAKETYHYDT</sequence>
<dbReference type="GO" id="GO:0016787">
    <property type="term" value="F:hydrolase activity"/>
    <property type="evidence" value="ECO:0007669"/>
    <property type="project" value="UniProtKB-KW"/>
</dbReference>
<dbReference type="InterPro" id="IPR049053">
    <property type="entry name" value="AFCA-like_C"/>
</dbReference>
<dbReference type="RefSeq" id="WP_274148724.1">
    <property type="nucleotide sequence ID" value="NZ_CP117811.1"/>
</dbReference>
<dbReference type="EMBL" id="CP117811">
    <property type="protein sequence ID" value="WDE95293.1"/>
    <property type="molecule type" value="Genomic_DNA"/>
</dbReference>
<dbReference type="InterPro" id="IPR016518">
    <property type="entry name" value="Alpha-L-fucosidase"/>
</dbReference>
<dbReference type="Pfam" id="PF14498">
    <property type="entry name" value="Glyco_hyd_65N_2"/>
    <property type="match status" value="1"/>
</dbReference>
<dbReference type="InterPro" id="IPR008928">
    <property type="entry name" value="6-hairpin_glycosidase_sf"/>
</dbReference>
<evidence type="ECO:0000259" key="1">
    <source>
        <dbReference type="Pfam" id="PF14498"/>
    </source>
</evidence>
<dbReference type="Gene3D" id="1.50.10.10">
    <property type="match status" value="1"/>
</dbReference>
<dbReference type="PANTHER" id="PTHR31084:SF0">
    <property type="entry name" value="ALPHA-L-FUCOSIDASE 2"/>
    <property type="match status" value="1"/>
</dbReference>
<dbReference type="Pfam" id="PF22124">
    <property type="entry name" value="Glyco_hydro_95_cat"/>
    <property type="match status" value="1"/>
</dbReference>
<feature type="domain" description="Alpha fucosidase A-like C-terminal" evidence="2">
    <location>
        <begin position="690"/>
        <end position="756"/>
    </location>
</feature>
<gene>
    <name evidence="4" type="ORF">PQO03_06110</name>
</gene>